<accession>A0A2W1LSU3</accession>
<protein>
    <submittedName>
        <fullName evidence="1">Spore coat protein GerQ</fullName>
    </submittedName>
</protein>
<keyword evidence="1" id="KW-0946">Virion</keyword>
<evidence type="ECO:0000313" key="2">
    <source>
        <dbReference type="Proteomes" id="UP000249522"/>
    </source>
</evidence>
<dbReference type="InterPro" id="IPR014099">
    <property type="entry name" value="Spore_coat_GerQ"/>
</dbReference>
<organism evidence="1 2">
    <name type="scientific">Paenibacillus sambharensis</name>
    <dbReference type="NCBI Taxonomy" id="1803190"/>
    <lineage>
        <taxon>Bacteria</taxon>
        <taxon>Bacillati</taxon>
        <taxon>Bacillota</taxon>
        <taxon>Bacilli</taxon>
        <taxon>Bacillales</taxon>
        <taxon>Paenibacillaceae</taxon>
        <taxon>Paenibacillus</taxon>
    </lineage>
</organism>
<keyword evidence="2" id="KW-1185">Reference proteome</keyword>
<sequence>MKPAAYGTGGQQIQPYAGSYTYPGCTSAPMSYTQSPGAMMAPGMQGNVPPSVPLGGMVTPGAGNIVTMPAMEESYVENILRLNRGKLATVYMTFENNSQWNAKVFKGIVEAAGRDHLILSNPETGMRYLLLMVNLDYVTFDEEIAYEYPVNGGVVTNTTPMTSGR</sequence>
<comment type="caution">
    <text evidence="1">The sequence shown here is derived from an EMBL/GenBank/DDBJ whole genome shotgun (WGS) entry which is preliminary data.</text>
</comment>
<reference evidence="1 2" key="1">
    <citation type="submission" date="2018-06" db="EMBL/GenBank/DDBJ databases">
        <title>Paenibacillus imtechensis sp. nov.</title>
        <authorList>
            <person name="Pinnaka A.K."/>
            <person name="Singh H."/>
            <person name="Kaur M."/>
        </authorList>
    </citation>
    <scope>NUCLEOTIDE SEQUENCE [LARGE SCALE GENOMIC DNA]</scope>
    <source>
        <strain evidence="1 2">SMB1</strain>
    </source>
</reference>
<proteinExistence type="predicted"/>
<gene>
    <name evidence="1" type="primary">gerQ</name>
    <name evidence="1" type="ORF">DNH61_18415</name>
</gene>
<dbReference type="OrthoDB" id="1643178at2"/>
<dbReference type="Pfam" id="PF09671">
    <property type="entry name" value="Spore_GerQ"/>
    <property type="match status" value="1"/>
</dbReference>
<dbReference type="PIRSF" id="PIRSF038931">
    <property type="entry name" value="GerQ"/>
    <property type="match status" value="1"/>
</dbReference>
<dbReference type="AlphaFoldDB" id="A0A2W1LSU3"/>
<name>A0A2W1LSU3_9BACL</name>
<dbReference type="Proteomes" id="UP000249522">
    <property type="component" value="Unassembled WGS sequence"/>
</dbReference>
<dbReference type="NCBIfam" id="TIGR02728">
    <property type="entry name" value="spore_gerQ"/>
    <property type="match status" value="1"/>
</dbReference>
<keyword evidence="1" id="KW-0167">Capsid protein</keyword>
<evidence type="ECO:0000313" key="1">
    <source>
        <dbReference type="EMBL" id="PZD94507.1"/>
    </source>
</evidence>
<dbReference type="EMBL" id="QKRB01000053">
    <property type="protein sequence ID" value="PZD94507.1"/>
    <property type="molecule type" value="Genomic_DNA"/>
</dbReference>